<dbReference type="EMBL" id="LHQR01000013">
    <property type="protein sequence ID" value="KXG54556.1"/>
    <property type="molecule type" value="Genomic_DNA"/>
</dbReference>
<dbReference type="InterPro" id="IPR016167">
    <property type="entry name" value="FAD-bd_PCMH_sub1"/>
</dbReference>
<sequence length="678" mass="77518">MPESCPLDALLQGSNEINIADEISRRDLMKALKAKYPEKYRDVLETYDPNQQHLLTRFVAGQALEDLAREIPLNLPTSVGYSQTIGKPLSATPVKYGAEHGDEYESVDLGLYNDADKKNPVLAYLHVVFSNWGNTVTNTPLYTCIPDTVYGVRQIVSYAKANGYGVRVSGYRHSWSSIFGPDKSQDRQFILISTLQLDRAILGKDKNEEASGKYADYKVELNEIKEPDSTDSGIQADQHLVSVGCATTNEDLRRWCLQTSDYKWTLPLNVIMVEITFGGSNAPICHGAGYKTKTLSDLVYEIEYVDANAKVQTINRKDGNGTLIQAASGCFGLLGVVTRLTLVLDKMTVALMKPEKVPVVQAIPPPTDMVDKLPDELKKSYDGYTPEEIDKFVREFERRAFNDYYAEWFWFPFHKQVWINTWDLDTTRAKPSDYPSKDEIGKQITQSFILEMLQETLRKERKVEPVDATKLISDQAMETLPPNEDTSTILTWLPNALHFRRGIQNCRVRDLEVEIPIPTKENLEIVRKAWWQAILVTYETKATCPMRMPLEMRITADSDVLMAPQRGNIHGTCAIEVLTPRFMESEWKGFAQLVLDQWMTLRKWNGQNLNIRPHWAKEWQQYKVDGKPWPQYLKETSFKKEIDLFKTALTTIGENQGWTLQNIQDMFSNEVFDNLIFQ</sequence>
<proteinExistence type="predicted"/>
<comment type="caution">
    <text evidence="3">The sequence shown here is derived from an EMBL/GenBank/DDBJ whole genome shotgun (WGS) entry which is preliminary data.</text>
</comment>
<dbReference type="Gene3D" id="3.30.43.10">
    <property type="entry name" value="Uridine Diphospho-n-acetylenolpyruvylglucosamine Reductase, domain 2"/>
    <property type="match status" value="1"/>
</dbReference>
<gene>
    <name evidence="3" type="ORF">PGRI_077000</name>
</gene>
<evidence type="ECO:0000313" key="4">
    <source>
        <dbReference type="Proteomes" id="UP000070168"/>
    </source>
</evidence>
<dbReference type="GO" id="GO:0003885">
    <property type="term" value="F:D-arabinono-1,4-lactone oxidase activity"/>
    <property type="evidence" value="ECO:0007669"/>
    <property type="project" value="InterPro"/>
</dbReference>
<dbReference type="InterPro" id="IPR007173">
    <property type="entry name" value="ALO_C"/>
</dbReference>
<evidence type="ECO:0000313" key="3">
    <source>
        <dbReference type="EMBL" id="KXG54556.1"/>
    </source>
</evidence>
<organism evidence="3 4">
    <name type="scientific">Penicillium patulum</name>
    <name type="common">Penicillium griseofulvum</name>
    <dbReference type="NCBI Taxonomy" id="5078"/>
    <lineage>
        <taxon>Eukaryota</taxon>
        <taxon>Fungi</taxon>
        <taxon>Dikarya</taxon>
        <taxon>Ascomycota</taxon>
        <taxon>Pezizomycotina</taxon>
        <taxon>Eurotiomycetes</taxon>
        <taxon>Eurotiomycetidae</taxon>
        <taxon>Eurotiales</taxon>
        <taxon>Aspergillaceae</taxon>
        <taxon>Penicillium</taxon>
    </lineage>
</organism>
<dbReference type="PANTHER" id="PTHR43762">
    <property type="entry name" value="L-GULONOLACTONE OXIDASE"/>
    <property type="match status" value="1"/>
</dbReference>
<dbReference type="RefSeq" id="XP_040653091.1">
    <property type="nucleotide sequence ID" value="XM_040795414.1"/>
</dbReference>
<dbReference type="SUPFAM" id="SSF56176">
    <property type="entry name" value="FAD-binding/transporter-associated domain-like"/>
    <property type="match status" value="1"/>
</dbReference>
<keyword evidence="1" id="KW-0560">Oxidoreductase</keyword>
<dbReference type="InterPro" id="IPR016169">
    <property type="entry name" value="FAD-bd_PCMH_sub2"/>
</dbReference>
<dbReference type="GO" id="GO:0016020">
    <property type="term" value="C:membrane"/>
    <property type="evidence" value="ECO:0007669"/>
    <property type="project" value="InterPro"/>
</dbReference>
<dbReference type="Gene3D" id="3.30.70.2520">
    <property type="match status" value="1"/>
</dbReference>
<name>A0A135M008_PENPA</name>
<evidence type="ECO:0000256" key="1">
    <source>
        <dbReference type="ARBA" id="ARBA00023002"/>
    </source>
</evidence>
<dbReference type="STRING" id="5078.A0A135M008"/>
<dbReference type="GeneID" id="63710714"/>
<dbReference type="InterPro" id="IPR036318">
    <property type="entry name" value="FAD-bd_PCMH-like_sf"/>
</dbReference>
<protein>
    <submittedName>
        <fullName evidence="3">FAD-binding, type 2</fullName>
    </submittedName>
</protein>
<feature type="domain" description="FAD-binding PCMH-type" evidence="2">
    <location>
        <begin position="136"/>
        <end position="347"/>
    </location>
</feature>
<dbReference type="OrthoDB" id="610608at2759"/>
<reference evidence="3 4" key="1">
    <citation type="journal article" date="2016" name="BMC Genomics">
        <title>Genome sequencing and secondary metabolism of the postharvest pathogen Penicillium griseofulvum.</title>
        <authorList>
            <person name="Banani H."/>
            <person name="Marcet-Houben M."/>
            <person name="Ballester A.R."/>
            <person name="Abbruscato P."/>
            <person name="Gonzalez-Candelas L."/>
            <person name="Gabaldon T."/>
            <person name="Spadaro D."/>
        </authorList>
    </citation>
    <scope>NUCLEOTIDE SEQUENCE [LARGE SCALE GENOMIC DNA]</scope>
    <source>
        <strain evidence="3 4">PG3</strain>
    </source>
</reference>
<dbReference type="Proteomes" id="UP000070168">
    <property type="component" value="Unassembled WGS sequence"/>
</dbReference>
<evidence type="ECO:0000259" key="2">
    <source>
        <dbReference type="PROSITE" id="PS51387"/>
    </source>
</evidence>
<dbReference type="GO" id="GO:0071949">
    <property type="term" value="F:FAD binding"/>
    <property type="evidence" value="ECO:0007669"/>
    <property type="project" value="InterPro"/>
</dbReference>
<dbReference type="InterPro" id="IPR016166">
    <property type="entry name" value="FAD-bd_PCMH"/>
</dbReference>
<dbReference type="PANTHER" id="PTHR43762:SF1">
    <property type="entry name" value="D-ARABINONO-1,4-LACTONE OXIDASE"/>
    <property type="match status" value="1"/>
</dbReference>
<dbReference type="OMA" id="HSWSPIF"/>
<dbReference type="AlphaFoldDB" id="A0A135M008"/>
<accession>A0A135M008</accession>
<dbReference type="GO" id="GO:0005739">
    <property type="term" value="C:mitochondrion"/>
    <property type="evidence" value="ECO:0007669"/>
    <property type="project" value="TreeGrafter"/>
</dbReference>
<keyword evidence="4" id="KW-1185">Reference proteome</keyword>
<dbReference type="Gene3D" id="3.30.465.10">
    <property type="match status" value="1"/>
</dbReference>
<dbReference type="PROSITE" id="PS51387">
    <property type="entry name" value="FAD_PCMH"/>
    <property type="match status" value="1"/>
</dbReference>
<dbReference type="InterPro" id="IPR010031">
    <property type="entry name" value="FAD_lactone_oxidase-like"/>
</dbReference>
<dbReference type="Pfam" id="PF04030">
    <property type="entry name" value="ALO"/>
    <property type="match status" value="1"/>
</dbReference>